<dbReference type="PANTHER" id="PTHR43252">
    <property type="entry name" value="TRANSCRIPTIONAL REGULATOR YQJI"/>
    <property type="match status" value="1"/>
</dbReference>
<dbReference type="InterPro" id="IPR036390">
    <property type="entry name" value="WH_DNA-bd_sf"/>
</dbReference>
<dbReference type="Proteomes" id="UP000012042">
    <property type="component" value="Chromosome"/>
</dbReference>
<dbReference type="PANTHER" id="PTHR43252:SF6">
    <property type="entry name" value="NEGATIVE TRANSCRIPTION REGULATOR PADR"/>
    <property type="match status" value="1"/>
</dbReference>
<evidence type="ECO:0000259" key="1">
    <source>
        <dbReference type="Pfam" id="PF03551"/>
    </source>
</evidence>
<organism evidence="2 3">
    <name type="scientific">Levilactobacillus brevis KB290</name>
    <dbReference type="NCBI Taxonomy" id="1001583"/>
    <lineage>
        <taxon>Bacteria</taxon>
        <taxon>Bacillati</taxon>
        <taxon>Bacillota</taxon>
        <taxon>Bacilli</taxon>
        <taxon>Lactobacillales</taxon>
        <taxon>Lactobacillaceae</taxon>
        <taxon>Levilactobacillus</taxon>
    </lineage>
</organism>
<proteinExistence type="predicted"/>
<dbReference type="SUPFAM" id="SSF46785">
    <property type="entry name" value="Winged helix' DNA-binding domain"/>
    <property type="match status" value="1"/>
</dbReference>
<dbReference type="Gene3D" id="1.10.10.10">
    <property type="entry name" value="Winged helix-like DNA-binding domain superfamily/Winged helix DNA-binding domain"/>
    <property type="match status" value="1"/>
</dbReference>
<dbReference type="HOGENOM" id="CLU_089258_3_1_9"/>
<dbReference type="AlphaFoldDB" id="M5B1D8"/>
<accession>M5B1D8</accession>
<sequence length="224" mass="25435">MLIDGELSSKVIDNQSKRPILDKSFRRVEWRQNMYELLVLGSLLSRDMSGYKLCQVLGNALVPRRKISNGVMYPLLNKLAAAGDITFVTDTTNARGKKVAHLTATGRAHLHDMLVTPVTTDAKRESLYRFKFKGMATEPVAVQSQILNEYKEALLTDLQIYQQVYLHLKEKLATASMDRRASLDWSIRTLELQIAESETKIKWSNRQLQDLRLTGAHGGKPNYD</sequence>
<gene>
    <name evidence="2" type="ORF">LVISKB_2006</name>
</gene>
<dbReference type="KEGG" id="lbk:LVISKB_2006"/>
<feature type="domain" description="Transcription regulator PadR N-terminal" evidence="1">
    <location>
        <begin position="39"/>
        <end position="111"/>
    </location>
</feature>
<dbReference type="InterPro" id="IPR036388">
    <property type="entry name" value="WH-like_DNA-bd_sf"/>
</dbReference>
<evidence type="ECO:0000313" key="3">
    <source>
        <dbReference type="Proteomes" id="UP000012042"/>
    </source>
</evidence>
<protein>
    <submittedName>
        <fullName evidence="2">Transcriptional regulator</fullName>
    </submittedName>
</protein>
<dbReference type="EMBL" id="AP012167">
    <property type="protein sequence ID" value="BAN07641.1"/>
    <property type="molecule type" value="Genomic_DNA"/>
</dbReference>
<reference evidence="2 3" key="1">
    <citation type="journal article" date="2013" name="PLoS ONE">
        <title>Genomic Analysis by Deep Sequencing of the Probiotic Lactobacillus brevis KB290 Harboring Nine Plasmids Reveals Genomic Stability.</title>
        <authorList>
            <person name="Fukao M."/>
            <person name="Oshima K."/>
            <person name="Morita H."/>
            <person name="Toh H."/>
            <person name="Suda W."/>
            <person name="Kim S.W."/>
            <person name="Suzuki S."/>
            <person name="Yakabe T."/>
            <person name="Hattori M."/>
            <person name="Yajima N."/>
        </authorList>
    </citation>
    <scope>NUCLEOTIDE SEQUENCE [LARGE SCALE GENOMIC DNA]</scope>
    <source>
        <strain evidence="2 3">KB290</strain>
    </source>
</reference>
<dbReference type="InterPro" id="IPR005149">
    <property type="entry name" value="Tscrpt_reg_PadR_N"/>
</dbReference>
<dbReference type="PATRIC" id="fig|1001583.3.peg.1991"/>
<dbReference type="Pfam" id="PF03551">
    <property type="entry name" value="PadR"/>
    <property type="match status" value="1"/>
</dbReference>
<name>M5B1D8_LEVBR</name>
<evidence type="ECO:0000313" key="2">
    <source>
        <dbReference type="EMBL" id="BAN07641.1"/>
    </source>
</evidence>